<evidence type="ECO:0000313" key="4">
    <source>
        <dbReference type="Proteomes" id="UP000183670"/>
    </source>
</evidence>
<dbReference type="AlphaFoldDB" id="A0A1G6G0F8"/>
<dbReference type="Proteomes" id="UP000181870">
    <property type="component" value="Unassembled WGS sequence"/>
</dbReference>
<name>A0A1G6G0F8_BACOV</name>
<evidence type="ECO:0000313" key="1">
    <source>
        <dbReference type="EMBL" id="SDB75448.1"/>
    </source>
</evidence>
<accession>A0A1G6G0F8</accession>
<dbReference type="EMBL" id="FMYE01000002">
    <property type="protein sequence ID" value="SDB75448.1"/>
    <property type="molecule type" value="Genomic_DNA"/>
</dbReference>
<evidence type="ECO:0000313" key="3">
    <source>
        <dbReference type="Proteomes" id="UP000181870"/>
    </source>
</evidence>
<dbReference type="EMBL" id="FNDO01000019">
    <property type="protein sequence ID" value="SDH95385.1"/>
    <property type="molecule type" value="Genomic_DNA"/>
</dbReference>
<evidence type="ECO:0000313" key="2">
    <source>
        <dbReference type="EMBL" id="SDH95385.1"/>
    </source>
</evidence>
<protein>
    <submittedName>
        <fullName evidence="1">Uncharacterized protein</fullName>
    </submittedName>
</protein>
<organism evidence="1 4">
    <name type="scientific">Bacteroides ovatus</name>
    <dbReference type="NCBI Taxonomy" id="28116"/>
    <lineage>
        <taxon>Bacteria</taxon>
        <taxon>Pseudomonadati</taxon>
        <taxon>Bacteroidota</taxon>
        <taxon>Bacteroidia</taxon>
        <taxon>Bacteroidales</taxon>
        <taxon>Bacteroidaceae</taxon>
        <taxon>Bacteroides</taxon>
    </lineage>
</organism>
<reference evidence="3" key="2">
    <citation type="submission" date="2016-10" db="EMBL/GenBank/DDBJ databases">
        <authorList>
            <person name="Varghese N."/>
            <person name="Submissions S."/>
        </authorList>
    </citation>
    <scope>NUCLEOTIDE SEQUENCE [LARGE SCALE GENOMIC DNA]</scope>
    <source>
        <strain evidence="3">NLAE-zl-C57</strain>
    </source>
</reference>
<gene>
    <name evidence="1" type="ORF">SAMN05192581_100272</name>
    <name evidence="2" type="ORF">SAMN05192582_10195</name>
</gene>
<proteinExistence type="predicted"/>
<sequence>MAKFTIIRQKQGVLCFEQENRMYLIGASYVFNCISPFRVTANLSTFVVDFKSHFKNINS</sequence>
<reference evidence="1 4" key="1">
    <citation type="submission" date="2016-10" db="EMBL/GenBank/DDBJ databases">
        <authorList>
            <person name="de Groot N.N."/>
        </authorList>
    </citation>
    <scope>NUCLEOTIDE SEQUENCE [LARGE SCALE GENOMIC DNA]</scope>
    <source>
        <strain evidence="1 4">NLAE-zl-C500</strain>
        <strain evidence="2">NLAE-zl-C57</strain>
    </source>
</reference>
<dbReference type="Proteomes" id="UP000183670">
    <property type="component" value="Unassembled WGS sequence"/>
</dbReference>